<dbReference type="InterPro" id="IPR015655">
    <property type="entry name" value="PP2C"/>
</dbReference>
<feature type="domain" description="PPM-type phosphatase" evidence="2">
    <location>
        <begin position="665"/>
        <end position="970"/>
    </location>
</feature>
<name>A0A1A8X0A6_PLAOA</name>
<dbReference type="CDD" id="cd00143">
    <property type="entry name" value="PP2Cc"/>
    <property type="match status" value="1"/>
</dbReference>
<feature type="region of interest" description="Disordered" evidence="1">
    <location>
        <begin position="1"/>
        <end position="24"/>
    </location>
</feature>
<dbReference type="PROSITE" id="PS51746">
    <property type="entry name" value="PPM_2"/>
    <property type="match status" value="1"/>
</dbReference>
<dbReference type="PANTHER" id="PTHR47992">
    <property type="entry name" value="PROTEIN PHOSPHATASE"/>
    <property type="match status" value="1"/>
</dbReference>
<dbReference type="InterPro" id="IPR036457">
    <property type="entry name" value="PPM-type-like_dom_sf"/>
</dbReference>
<feature type="compositionally biased region" description="Low complexity" evidence="1">
    <location>
        <begin position="572"/>
        <end position="585"/>
    </location>
</feature>
<feature type="region of interest" description="Disordered" evidence="1">
    <location>
        <begin position="528"/>
        <end position="650"/>
    </location>
</feature>
<dbReference type="InterPro" id="IPR001932">
    <property type="entry name" value="PPM-type_phosphatase-like_dom"/>
</dbReference>
<feature type="compositionally biased region" description="Polar residues" evidence="1">
    <location>
        <begin position="348"/>
        <end position="357"/>
    </location>
</feature>
<dbReference type="GO" id="GO:0004722">
    <property type="term" value="F:protein serine/threonine phosphatase activity"/>
    <property type="evidence" value="ECO:0007669"/>
    <property type="project" value="InterPro"/>
</dbReference>
<feature type="region of interest" description="Disordered" evidence="1">
    <location>
        <begin position="328"/>
        <end position="357"/>
    </location>
</feature>
<accession>A0A1A8X0A6</accession>
<organism evidence="3 4">
    <name type="scientific">Plasmodium ovale curtisi</name>
    <dbReference type="NCBI Taxonomy" id="864141"/>
    <lineage>
        <taxon>Eukaryota</taxon>
        <taxon>Sar</taxon>
        <taxon>Alveolata</taxon>
        <taxon>Apicomplexa</taxon>
        <taxon>Aconoidasida</taxon>
        <taxon>Haemosporida</taxon>
        <taxon>Plasmodiidae</taxon>
        <taxon>Plasmodium</taxon>
        <taxon>Plasmodium (Plasmodium)</taxon>
    </lineage>
</organism>
<evidence type="ECO:0000313" key="4">
    <source>
        <dbReference type="Proteomes" id="UP000078546"/>
    </source>
</evidence>
<dbReference type="Pfam" id="PF00481">
    <property type="entry name" value="PP2C"/>
    <property type="match status" value="1"/>
</dbReference>
<feature type="compositionally biased region" description="Basic and acidic residues" evidence="1">
    <location>
        <begin position="622"/>
        <end position="637"/>
    </location>
</feature>
<evidence type="ECO:0000313" key="3">
    <source>
        <dbReference type="EMBL" id="SBS98670.1"/>
    </source>
</evidence>
<dbReference type="Proteomes" id="UP000078546">
    <property type="component" value="Unassembled WGS sequence"/>
</dbReference>
<feature type="region of interest" description="Disordered" evidence="1">
    <location>
        <begin position="224"/>
        <end position="253"/>
    </location>
</feature>
<proteinExistence type="predicted"/>
<gene>
    <name evidence="3" type="ORF">POVCU1_047900</name>
</gene>
<feature type="compositionally biased region" description="Basic residues" evidence="1">
    <location>
        <begin position="586"/>
        <end position="606"/>
    </location>
</feature>
<evidence type="ECO:0000256" key="1">
    <source>
        <dbReference type="SAM" id="MobiDB-lite"/>
    </source>
</evidence>
<reference evidence="4" key="1">
    <citation type="submission" date="2016-05" db="EMBL/GenBank/DDBJ databases">
        <authorList>
            <person name="Naeem Raeece"/>
        </authorList>
    </citation>
    <scope>NUCLEOTIDE SEQUENCE [LARGE SCALE GENOMIC DNA]</scope>
</reference>
<dbReference type="Gene3D" id="3.60.40.10">
    <property type="entry name" value="PPM-type phosphatase domain"/>
    <property type="match status" value="1"/>
</dbReference>
<evidence type="ECO:0000259" key="2">
    <source>
        <dbReference type="PROSITE" id="PS51746"/>
    </source>
</evidence>
<feature type="compositionally biased region" description="Polar residues" evidence="1">
    <location>
        <begin position="1"/>
        <end position="15"/>
    </location>
</feature>
<sequence length="1061" mass="120357">MSKNSVEKNINNEKNGNAPMDEDSGVCESIVVSAMDSKENQRLGRIKEGEYYCEEEERRRPNGNVTYAGEEVTLVSRHNFEPRKVSSRKEKPMITVERKGEIFQFRSTNLGGKRKYGNDISDESDKNCNIDMRHKRMEGYQECENSYNKGRGSRGGVRSGGIGRGSGSFWRRGYRKRINDNIIDKLVHKTFNNMLSDTSKNFSLIDTQENLDFNNKRNLTMFSTDNGEGEGNSDENRNDIMGGNGGHGVKREGGKYRMGEEEIVDRFDTVTTCGSTTRHLNSKRKKVHVNHENNVEDTALSKNDKFQLFCENHAKIFDYENDNTFLKDEKRDGANRNKSASVKREKNNTLGNSNSMKYTDDVSADVISCTGDNGTPLMQKEKGDEKCDEERPPIDFCPFENDATSSVNDRDGLENEVVVYPSIYQDNTGEWFIANESDDWHVHKLCNWLYNIKDKLYFYIKTQEIYYEKNGEFFKFENSFQESKNNGQEETKFNDSFEGKKEAYADEGDDFYDNSLLCSDGNTHARRVNERGSSLEGNDEIGGIDNSDGAGSTGGGKRTEGSSEGGSADGCSVGSADSIGSVSSGSRKRGKPRGKPRRKHPVKHLGKGTTKYPTKNFGKHSSKYEDRGKGVRDRSNDNRVNGFESTEQNDETVEEFSMVLEDDLVCGTFSRIGNHCRGENEDFYVTKDILDLSHVSESDGLCFFSGVFDGHGGSNCARYVMSHLKTNLIAKFRQSFLITCKKQFKEKRSRLNELSVEVRALYDSCIKGFDMTDKNYLELSKKYDYKDGSTACVVLIYGPDDDGSLKVLCANCGDSGALICHNKKPIKLSLRHKPDLQEERIRILKCGGIIANINGINRIITKHKDKNNNTREKTFLALSTSRSFGDISYKIPRKIVLCKPFISVYTIDFDLDSFLVLATDGILNVLTDKEIIDIVWKNIHRRPEQAAEEVVKEATKRGSMDDKTCTVIFFYWRKDIFNNTYERANVQVDTQDDPRGEVRLVCGCSGETLTCFPKYSDMFRHLWKTLQQISRDETQKRENIGRKKGTLYLQVDARIFYKVAS</sequence>
<protein>
    <submittedName>
        <fullName evidence="3">Protein phosphatase PPM4, putative</fullName>
    </submittedName>
</protein>
<dbReference type="SUPFAM" id="SSF81606">
    <property type="entry name" value="PP2C-like"/>
    <property type="match status" value="1"/>
</dbReference>
<dbReference type="SMART" id="SM00332">
    <property type="entry name" value="PP2Cc"/>
    <property type="match status" value="1"/>
</dbReference>
<dbReference type="EMBL" id="FLQV01000877">
    <property type="protein sequence ID" value="SBS98670.1"/>
    <property type="molecule type" value="Genomic_DNA"/>
</dbReference>
<dbReference type="AlphaFoldDB" id="A0A1A8X0A6"/>